<protein>
    <recommendedName>
        <fullName evidence="1">SnoaL-like domain-containing protein</fullName>
    </recommendedName>
</protein>
<keyword evidence="3" id="KW-1185">Reference proteome</keyword>
<dbReference type="Proteomes" id="UP000230423">
    <property type="component" value="Unassembled WGS sequence"/>
</dbReference>
<dbReference type="EMBL" id="KZ352743">
    <property type="protein sequence ID" value="PIO61983.1"/>
    <property type="molecule type" value="Genomic_DNA"/>
</dbReference>
<organism evidence="2 3">
    <name type="scientific">Teladorsagia circumcincta</name>
    <name type="common">Brown stomach worm</name>
    <name type="synonym">Ostertagia circumcincta</name>
    <dbReference type="NCBI Taxonomy" id="45464"/>
    <lineage>
        <taxon>Eukaryota</taxon>
        <taxon>Metazoa</taxon>
        <taxon>Ecdysozoa</taxon>
        <taxon>Nematoda</taxon>
        <taxon>Chromadorea</taxon>
        <taxon>Rhabditida</taxon>
        <taxon>Rhabditina</taxon>
        <taxon>Rhabditomorpha</taxon>
        <taxon>Strongyloidea</taxon>
        <taxon>Trichostrongylidae</taxon>
        <taxon>Teladorsagia</taxon>
    </lineage>
</organism>
<feature type="non-terminal residue" evidence="2">
    <location>
        <position position="1"/>
    </location>
</feature>
<dbReference type="OrthoDB" id="5840957at2759"/>
<feature type="domain" description="SnoaL-like" evidence="1">
    <location>
        <begin position="21"/>
        <end position="126"/>
    </location>
</feature>
<dbReference type="Gene3D" id="3.10.450.50">
    <property type="match status" value="1"/>
</dbReference>
<dbReference type="Pfam" id="PF13474">
    <property type="entry name" value="SnoaL_3"/>
    <property type="match status" value="1"/>
</dbReference>
<dbReference type="InterPro" id="IPR032710">
    <property type="entry name" value="NTF2-like_dom_sf"/>
</dbReference>
<evidence type="ECO:0000313" key="2">
    <source>
        <dbReference type="EMBL" id="PIO61983.1"/>
    </source>
</evidence>
<sequence length="132" mass="15221">LVAATENRLYSEVKSILEPLYKSMEKYYSSGDMEKLMNFYHSNATAIDKGIDAAYGRNEIKSAFEKYFNKYGAIGCEVSDVKYQGCGDYLIFHCKCLPESSKTNAQKVKITSIWRHVEGKWLIYHEEYANDE</sequence>
<name>A0A2G9TVD1_TELCI</name>
<reference evidence="2 3" key="1">
    <citation type="submission" date="2015-09" db="EMBL/GenBank/DDBJ databases">
        <title>Draft genome of the parasitic nematode Teladorsagia circumcincta isolate WARC Sus (inbred).</title>
        <authorList>
            <person name="Mitreva M."/>
        </authorList>
    </citation>
    <scope>NUCLEOTIDE SEQUENCE [LARGE SCALE GENOMIC DNA]</scope>
    <source>
        <strain evidence="2 3">S</strain>
    </source>
</reference>
<evidence type="ECO:0000259" key="1">
    <source>
        <dbReference type="Pfam" id="PF13474"/>
    </source>
</evidence>
<dbReference type="AlphaFoldDB" id="A0A2G9TVD1"/>
<proteinExistence type="predicted"/>
<gene>
    <name evidence="2" type="ORF">TELCIR_16479</name>
</gene>
<accession>A0A2G9TVD1</accession>
<dbReference type="InterPro" id="IPR037401">
    <property type="entry name" value="SnoaL-like"/>
</dbReference>
<dbReference type="SUPFAM" id="SSF54427">
    <property type="entry name" value="NTF2-like"/>
    <property type="match status" value="1"/>
</dbReference>
<evidence type="ECO:0000313" key="3">
    <source>
        <dbReference type="Proteomes" id="UP000230423"/>
    </source>
</evidence>